<organism evidence="2 3">
    <name type="scientific">Christiangramia lutea</name>
    <dbReference type="NCBI Taxonomy" id="1607951"/>
    <lineage>
        <taxon>Bacteria</taxon>
        <taxon>Pseudomonadati</taxon>
        <taxon>Bacteroidota</taxon>
        <taxon>Flavobacteriia</taxon>
        <taxon>Flavobacteriales</taxon>
        <taxon>Flavobacteriaceae</taxon>
        <taxon>Christiangramia</taxon>
    </lineage>
</organism>
<dbReference type="InterPro" id="IPR014710">
    <property type="entry name" value="RmlC-like_jellyroll"/>
</dbReference>
<accession>A0A9X2AAE5</accession>
<evidence type="ECO:0000259" key="1">
    <source>
        <dbReference type="Pfam" id="PF07883"/>
    </source>
</evidence>
<dbReference type="Proteomes" id="UP001139226">
    <property type="component" value="Unassembled WGS sequence"/>
</dbReference>
<evidence type="ECO:0000313" key="2">
    <source>
        <dbReference type="EMBL" id="MCH4823091.1"/>
    </source>
</evidence>
<dbReference type="Gene3D" id="2.60.120.10">
    <property type="entry name" value="Jelly Rolls"/>
    <property type="match status" value="1"/>
</dbReference>
<feature type="domain" description="Cupin type-2" evidence="1">
    <location>
        <begin position="76"/>
        <end position="143"/>
    </location>
</feature>
<sequence length="157" mass="17113">METSKSILINSLFFSLILLGFGHQTYSQAGMSNENSVAVNIIDGDLEWGDCPELIPNGCNVTIIHGDPSKPNADAVFKFQPGTDIPEHWHNSAERMILVQGEMTVSYEDEATKTLKAGYYAYGPSKKPHTAKCTGSEPCLLFVGFEKPVDAFAGKPE</sequence>
<dbReference type="EMBL" id="JAKVTV010000002">
    <property type="protein sequence ID" value="MCH4823091.1"/>
    <property type="molecule type" value="Genomic_DNA"/>
</dbReference>
<dbReference type="Pfam" id="PF07883">
    <property type="entry name" value="Cupin_2"/>
    <property type="match status" value="1"/>
</dbReference>
<evidence type="ECO:0000313" key="3">
    <source>
        <dbReference type="Proteomes" id="UP001139226"/>
    </source>
</evidence>
<comment type="caution">
    <text evidence="2">The sequence shown here is derived from an EMBL/GenBank/DDBJ whole genome shotgun (WGS) entry which is preliminary data.</text>
</comment>
<proteinExistence type="predicted"/>
<dbReference type="InterPro" id="IPR013096">
    <property type="entry name" value="Cupin_2"/>
</dbReference>
<reference evidence="2" key="1">
    <citation type="submission" date="2022-03" db="EMBL/GenBank/DDBJ databases">
        <title>Gramella crocea sp. nov., isolated from activated sludge of a seafood processing plant.</title>
        <authorList>
            <person name="Zhang X."/>
        </authorList>
    </citation>
    <scope>NUCLEOTIDE SEQUENCE</scope>
    <source>
        <strain evidence="2">YJ019</strain>
    </source>
</reference>
<dbReference type="RefSeq" id="WP_240713260.1">
    <property type="nucleotide sequence ID" value="NZ_JAKVTV010000002.1"/>
</dbReference>
<gene>
    <name evidence="2" type="ORF">ML462_07870</name>
</gene>
<keyword evidence="3" id="KW-1185">Reference proteome</keyword>
<protein>
    <submittedName>
        <fullName evidence="2">Cupin domain-containing protein</fullName>
    </submittedName>
</protein>
<dbReference type="AlphaFoldDB" id="A0A9X2AAE5"/>
<dbReference type="SUPFAM" id="SSF51182">
    <property type="entry name" value="RmlC-like cupins"/>
    <property type="match status" value="1"/>
</dbReference>
<dbReference type="InterPro" id="IPR011051">
    <property type="entry name" value="RmlC_Cupin_sf"/>
</dbReference>
<name>A0A9X2AAE5_9FLAO</name>